<organism evidence="2 3">
    <name type="scientific">Takifugu flavidus</name>
    <name type="common">sansaifugu</name>
    <dbReference type="NCBI Taxonomy" id="433684"/>
    <lineage>
        <taxon>Eukaryota</taxon>
        <taxon>Metazoa</taxon>
        <taxon>Chordata</taxon>
        <taxon>Craniata</taxon>
        <taxon>Vertebrata</taxon>
        <taxon>Euteleostomi</taxon>
        <taxon>Actinopterygii</taxon>
        <taxon>Neopterygii</taxon>
        <taxon>Teleostei</taxon>
        <taxon>Neoteleostei</taxon>
        <taxon>Acanthomorphata</taxon>
        <taxon>Eupercaria</taxon>
        <taxon>Tetraodontiformes</taxon>
        <taxon>Tetradontoidea</taxon>
        <taxon>Tetraodontidae</taxon>
        <taxon>Takifugu</taxon>
    </lineage>
</organism>
<keyword evidence="1" id="KW-0732">Signal</keyword>
<feature type="signal peptide" evidence="1">
    <location>
        <begin position="1"/>
        <end position="27"/>
    </location>
</feature>
<evidence type="ECO:0000313" key="2">
    <source>
        <dbReference type="EMBL" id="TWW63572.1"/>
    </source>
</evidence>
<dbReference type="Proteomes" id="UP000324091">
    <property type="component" value="Chromosome 3"/>
</dbReference>
<reference evidence="2 3" key="1">
    <citation type="submission" date="2019-04" db="EMBL/GenBank/DDBJ databases">
        <title>Chromosome genome assembly for Takifugu flavidus.</title>
        <authorList>
            <person name="Xiao S."/>
        </authorList>
    </citation>
    <scope>NUCLEOTIDE SEQUENCE [LARGE SCALE GENOMIC DNA]</scope>
    <source>
        <strain evidence="2">HTHZ2018</strain>
        <tissue evidence="2">Muscle</tissue>
    </source>
</reference>
<accession>A0A5C6N7Y3</accession>
<name>A0A5C6N7Y3_9TELE</name>
<dbReference type="AlphaFoldDB" id="A0A5C6N7Y3"/>
<sequence length="222" mass="24744">MAVSIRLLVLPVVTVTTLSSCVSLGYAVQGEVGLPGDPGQSMVNGAVEFSGFPKGHKGTQRSVFDLQWPNQNSRVNQDRRDSEDSLAFPADLDLLATVVNMERKAFLDTPGQEVLLDSTGLLALSDSRDLEVIQVFPAHQDTPEERETRETPDHQDLQHTSVTRALQFKVHRVIQDLMVMPEYLVIQDFQDSKDHRGNQELVVLVQVMFWSGGFSRNPWSKG</sequence>
<gene>
    <name evidence="2" type="ORF">D4764_03G0005800</name>
</gene>
<feature type="chain" id="PRO_5022815342" evidence="1">
    <location>
        <begin position="28"/>
        <end position="222"/>
    </location>
</feature>
<protein>
    <submittedName>
        <fullName evidence="2">Uncharacterized protein</fullName>
    </submittedName>
</protein>
<dbReference type="PROSITE" id="PS51257">
    <property type="entry name" value="PROKAR_LIPOPROTEIN"/>
    <property type="match status" value="1"/>
</dbReference>
<dbReference type="EMBL" id="RHFK02000016">
    <property type="protein sequence ID" value="TWW63572.1"/>
    <property type="molecule type" value="Genomic_DNA"/>
</dbReference>
<evidence type="ECO:0000256" key="1">
    <source>
        <dbReference type="SAM" id="SignalP"/>
    </source>
</evidence>
<evidence type="ECO:0000313" key="3">
    <source>
        <dbReference type="Proteomes" id="UP000324091"/>
    </source>
</evidence>
<comment type="caution">
    <text evidence="2">The sequence shown here is derived from an EMBL/GenBank/DDBJ whole genome shotgun (WGS) entry which is preliminary data.</text>
</comment>
<proteinExistence type="predicted"/>
<keyword evidence="3" id="KW-1185">Reference proteome</keyword>